<sequence length="96" mass="10812">MTRLVTDFPSRELPVTLVYAGNHRKEQNLTKQTIGRKKGALNVCFEVAEDLPGGGGSKYGSNIRIEMAMVPTRDIILAYMQKVDYSKALYIRLCLF</sequence>
<dbReference type="STRING" id="59895.A0A118J6T3"/>
<gene>
    <name evidence="1" type="ORF">Ccrd_025678</name>
</gene>
<dbReference type="SUPFAM" id="SSF56524">
    <property type="entry name" value="Oxidoreductase molybdopterin-binding domain"/>
    <property type="match status" value="1"/>
</dbReference>
<evidence type="ECO:0000313" key="1">
    <source>
        <dbReference type="EMBL" id="KVH56139.1"/>
    </source>
</evidence>
<dbReference type="GO" id="GO:0043546">
    <property type="term" value="F:molybdopterin cofactor binding"/>
    <property type="evidence" value="ECO:0007669"/>
    <property type="project" value="TreeGrafter"/>
</dbReference>
<dbReference type="Gene3D" id="3.90.420.10">
    <property type="entry name" value="Oxidoreductase, molybdopterin-binding domain"/>
    <property type="match status" value="1"/>
</dbReference>
<comment type="caution">
    <text evidence="1">The sequence shown here is derived from an EMBL/GenBank/DDBJ whole genome shotgun (WGS) entry which is preliminary data.</text>
</comment>
<dbReference type="GO" id="GO:0006790">
    <property type="term" value="P:sulfur compound metabolic process"/>
    <property type="evidence" value="ECO:0007669"/>
    <property type="project" value="TreeGrafter"/>
</dbReference>
<name>A0A118J6T3_CYNCS</name>
<dbReference type="PANTHER" id="PTHR19372">
    <property type="entry name" value="SULFITE REDUCTASE"/>
    <property type="match status" value="1"/>
</dbReference>
<keyword evidence="2" id="KW-1185">Reference proteome</keyword>
<dbReference type="EMBL" id="LEKV01006703">
    <property type="protein sequence ID" value="KVH56139.1"/>
    <property type="molecule type" value="Genomic_DNA"/>
</dbReference>
<dbReference type="Gramene" id="KVH56139">
    <property type="protein sequence ID" value="KVH56139"/>
    <property type="gene ID" value="Ccrd_025678"/>
</dbReference>
<reference evidence="1 2" key="1">
    <citation type="journal article" date="2016" name="Sci. Rep.">
        <title>The genome sequence of the outbreeding globe artichoke constructed de novo incorporating a phase-aware low-pass sequencing strategy of F1 progeny.</title>
        <authorList>
            <person name="Scaglione D."/>
            <person name="Reyes-Chin-Wo S."/>
            <person name="Acquadro A."/>
            <person name="Froenicke L."/>
            <person name="Portis E."/>
            <person name="Beitel C."/>
            <person name="Tirone M."/>
            <person name="Mauro R."/>
            <person name="Lo Monaco A."/>
            <person name="Mauromicale G."/>
            <person name="Faccioli P."/>
            <person name="Cattivelli L."/>
            <person name="Rieseberg L."/>
            <person name="Michelmore R."/>
            <person name="Lanteri S."/>
        </authorList>
    </citation>
    <scope>NUCLEOTIDE SEQUENCE [LARGE SCALE GENOMIC DNA]</scope>
    <source>
        <strain evidence="1">2C</strain>
    </source>
</reference>
<dbReference type="GO" id="GO:0020037">
    <property type="term" value="F:heme binding"/>
    <property type="evidence" value="ECO:0007669"/>
    <property type="project" value="TreeGrafter"/>
</dbReference>
<organism evidence="1 2">
    <name type="scientific">Cynara cardunculus var. scolymus</name>
    <name type="common">Globe artichoke</name>
    <name type="synonym">Cynara scolymus</name>
    <dbReference type="NCBI Taxonomy" id="59895"/>
    <lineage>
        <taxon>Eukaryota</taxon>
        <taxon>Viridiplantae</taxon>
        <taxon>Streptophyta</taxon>
        <taxon>Embryophyta</taxon>
        <taxon>Tracheophyta</taxon>
        <taxon>Spermatophyta</taxon>
        <taxon>Magnoliopsida</taxon>
        <taxon>eudicotyledons</taxon>
        <taxon>Gunneridae</taxon>
        <taxon>Pentapetalae</taxon>
        <taxon>asterids</taxon>
        <taxon>campanulids</taxon>
        <taxon>Asterales</taxon>
        <taxon>Asteraceae</taxon>
        <taxon>Carduoideae</taxon>
        <taxon>Cardueae</taxon>
        <taxon>Carduinae</taxon>
        <taxon>Cynara</taxon>
    </lineage>
</organism>
<evidence type="ECO:0000313" key="2">
    <source>
        <dbReference type="Proteomes" id="UP000243975"/>
    </source>
</evidence>
<protein>
    <submittedName>
        <fullName evidence="1">Oxidoreductase, molybdopterin-binding domain-containing protein</fullName>
    </submittedName>
</protein>
<dbReference type="Proteomes" id="UP000243975">
    <property type="component" value="Unassembled WGS sequence"/>
</dbReference>
<dbReference type="PANTHER" id="PTHR19372:SF7">
    <property type="entry name" value="SULFITE OXIDASE, MITOCHONDRIAL"/>
    <property type="match status" value="1"/>
</dbReference>
<accession>A0A118J6T3</accession>
<dbReference type="InterPro" id="IPR036374">
    <property type="entry name" value="OxRdtase_Mopterin-bd_sf"/>
</dbReference>
<dbReference type="GO" id="GO:0008482">
    <property type="term" value="F:sulfite oxidase activity"/>
    <property type="evidence" value="ECO:0007669"/>
    <property type="project" value="TreeGrafter"/>
</dbReference>
<proteinExistence type="predicted"/>
<dbReference type="AlphaFoldDB" id="A0A118J6T3"/>